<keyword evidence="3" id="KW-1185">Reference proteome</keyword>
<dbReference type="CDD" id="cd04301">
    <property type="entry name" value="NAT_SF"/>
    <property type="match status" value="1"/>
</dbReference>
<evidence type="ECO:0000313" key="2">
    <source>
        <dbReference type="EMBL" id="GAA4660639.1"/>
    </source>
</evidence>
<comment type="caution">
    <text evidence="2">The sequence shown here is derived from an EMBL/GenBank/DDBJ whole genome shotgun (WGS) entry which is preliminary data.</text>
</comment>
<reference evidence="3" key="1">
    <citation type="journal article" date="2019" name="Int. J. Syst. Evol. Microbiol.">
        <title>The Global Catalogue of Microorganisms (GCM) 10K type strain sequencing project: providing services to taxonomists for standard genome sequencing and annotation.</title>
        <authorList>
            <consortium name="The Broad Institute Genomics Platform"/>
            <consortium name="The Broad Institute Genome Sequencing Center for Infectious Disease"/>
            <person name="Wu L."/>
            <person name="Ma J."/>
        </authorList>
    </citation>
    <scope>NUCLEOTIDE SEQUENCE [LARGE SCALE GENOMIC DNA]</scope>
    <source>
        <strain evidence="3">JCM 18054</strain>
    </source>
</reference>
<dbReference type="EMBL" id="BAABIB010000119">
    <property type="protein sequence ID" value="GAA4660639.1"/>
    <property type="molecule type" value="Genomic_DNA"/>
</dbReference>
<dbReference type="InterPro" id="IPR016181">
    <property type="entry name" value="Acyl_CoA_acyltransferase"/>
</dbReference>
<name>A0ABP8VG12_9PSEU</name>
<feature type="domain" description="N-acetyltransferase" evidence="1">
    <location>
        <begin position="9"/>
        <end position="151"/>
    </location>
</feature>
<gene>
    <name evidence="2" type="ORF">GCM10023214_60790</name>
</gene>
<dbReference type="SUPFAM" id="SSF55729">
    <property type="entry name" value="Acyl-CoA N-acyltransferases (Nat)"/>
    <property type="match status" value="1"/>
</dbReference>
<dbReference type="PROSITE" id="PS51186">
    <property type="entry name" value="GNAT"/>
    <property type="match status" value="1"/>
</dbReference>
<proteinExistence type="predicted"/>
<dbReference type="InterPro" id="IPR000182">
    <property type="entry name" value="GNAT_dom"/>
</dbReference>
<evidence type="ECO:0000313" key="3">
    <source>
        <dbReference type="Proteomes" id="UP001500192"/>
    </source>
</evidence>
<sequence length="687" mass="75715">MNLMGDSQVQVVPLAPEDRDGYQAVIDLGNRFIGRLGQLPYAAFEEAAEQSRLLIARDERAGALIGYALYRLPRNEVSLTHLCVEPDARGTGVARALVDEITRRHQDRLGVRAKCRDDYGLEQTWSSLGFKARARTTGRGRDRAPMTVWWKDHGHPDLFTEFEQPVELRAAVDLNIVRDLAAPAARRHRSDFLIADHLAGRLQLVITSGMHAELDRTSRDGRQPLVQAIDTYPTIHADRAAAESLHDQLLEVIRADEPGYPATEQDRSDLLQVSHAAAAGLSVFLTWDEGLIKLLAPAIRNLTGMKIMTPTYVVLHLDELANAEAFRQVALSGSSFSHARAGAGLRRELAAFLAKTGGERKRDLQERVEQLIQGGQGPWLVHGDDGRAIALYCGYLEGKRWSVPLLRVADHPMGDTLARHLLWLFKQQAREAGANLVEIADPHLALRVEQAADFELMTHVDGRWYAPVVDVCGTAREVVSAANGALRAAGLGAAPLLNPALTAHAAARLEHAWWPAKLLDSELPCFVVPIRSGYAHELFGYPDGIVPRDPQLSLGREHVYYHSVGNSPLAEPGRVLWLSTGKGTGSGHFFAASQLDGLMIDSPENLHAALSYYGVFDLAAVTRAARGRQQAEALRISNTEIFRAPVSLRRYHRYREQVGEGPTAFMSTRRIPAKLFGKIYREGTGTQ</sequence>
<dbReference type="Pfam" id="PF13673">
    <property type="entry name" value="Acetyltransf_10"/>
    <property type="match status" value="1"/>
</dbReference>
<protein>
    <recommendedName>
        <fullName evidence="1">N-acetyltransferase domain-containing protein</fullName>
    </recommendedName>
</protein>
<organism evidence="2 3">
    <name type="scientific">Amycolatopsis dongchuanensis</name>
    <dbReference type="NCBI Taxonomy" id="1070866"/>
    <lineage>
        <taxon>Bacteria</taxon>
        <taxon>Bacillati</taxon>
        <taxon>Actinomycetota</taxon>
        <taxon>Actinomycetes</taxon>
        <taxon>Pseudonocardiales</taxon>
        <taxon>Pseudonocardiaceae</taxon>
        <taxon>Amycolatopsis</taxon>
    </lineage>
</organism>
<dbReference type="Proteomes" id="UP001500192">
    <property type="component" value="Unassembled WGS sequence"/>
</dbReference>
<dbReference type="Gene3D" id="3.40.630.30">
    <property type="match status" value="1"/>
</dbReference>
<evidence type="ECO:0000259" key="1">
    <source>
        <dbReference type="PROSITE" id="PS51186"/>
    </source>
</evidence>
<accession>A0ABP8VG12</accession>